<accession>A0A2S2BY52</accession>
<dbReference type="EMBL" id="CP021354">
    <property type="protein sequence ID" value="AWK73499.1"/>
    <property type="molecule type" value="Genomic_DNA"/>
</dbReference>
<keyword evidence="3" id="KW-1185">Reference proteome</keyword>
<evidence type="ECO:0000313" key="3">
    <source>
        <dbReference type="Proteomes" id="UP000245711"/>
    </source>
</evidence>
<evidence type="ECO:0000259" key="1">
    <source>
        <dbReference type="Pfam" id="PF04230"/>
    </source>
</evidence>
<gene>
    <name evidence="2" type="ORF">CBI38_19955</name>
</gene>
<dbReference type="KEGG" id="roz:CBI38_19955"/>
<dbReference type="InterPro" id="IPR007345">
    <property type="entry name" value="Polysacch_pyruvyl_Trfase"/>
</dbReference>
<protein>
    <recommendedName>
        <fullName evidence="1">Polysaccharide pyruvyl transferase domain-containing protein</fullName>
    </recommendedName>
</protein>
<sequence>MNDPLDDLQRATIAALAPTVQHGQSVALLDYPAHFNAGDLLIYQGTLSYLARMGASVDYVCALHTYDTKVLSACVPEGPLLLNGGGNFGDRWFGYQKFRERVIAEHPERKIVQMPQTIEFHDDAALARAQRIYAQHPDLTLLMRDRRGYELARELFPENTVVFCADAALGVGRIAPSAEPTRDIVLLKRRDPESVQSAKSLPASLASAYMTDWHVSPADNAQWWPTTLGLLLLNKLPGVRSRMYPLTRRAFDWQADMVVDNAVAILSQGRLVVTDRLHAGILAVLMGKPVVLVDNANKKVSRIHGDYLSNFPDTHLAENFDHAAELAGQLVS</sequence>
<feature type="domain" description="Polysaccharide pyruvyl transferase" evidence="1">
    <location>
        <begin position="36"/>
        <end position="296"/>
    </location>
</feature>
<organism evidence="2 3">
    <name type="scientific">Rhodococcus oxybenzonivorans</name>
    <dbReference type="NCBI Taxonomy" id="1990687"/>
    <lineage>
        <taxon>Bacteria</taxon>
        <taxon>Bacillati</taxon>
        <taxon>Actinomycetota</taxon>
        <taxon>Actinomycetes</taxon>
        <taxon>Mycobacteriales</taxon>
        <taxon>Nocardiaceae</taxon>
        <taxon>Rhodococcus</taxon>
    </lineage>
</organism>
<reference evidence="2 3" key="1">
    <citation type="submission" date="2017-05" db="EMBL/GenBank/DDBJ databases">
        <title>Isolation of Rhodococcus sp. S2-17 biodegrading of BP-3.</title>
        <authorList>
            <person name="Lee Y."/>
            <person name="Kim K.H."/>
            <person name="Chun B.H."/>
            <person name="Jung H.S."/>
            <person name="Jeon C.O."/>
        </authorList>
    </citation>
    <scope>NUCLEOTIDE SEQUENCE [LARGE SCALE GENOMIC DNA]</scope>
    <source>
        <strain evidence="2 3">S2-17</strain>
    </source>
</reference>
<dbReference type="AlphaFoldDB" id="A0A2S2BY52"/>
<proteinExistence type="predicted"/>
<evidence type="ECO:0000313" key="2">
    <source>
        <dbReference type="EMBL" id="AWK73499.1"/>
    </source>
</evidence>
<dbReference type="RefSeq" id="WP_109331560.1">
    <property type="nucleotide sequence ID" value="NZ_CP021354.1"/>
</dbReference>
<name>A0A2S2BY52_9NOCA</name>
<dbReference type="OrthoDB" id="5242601at2"/>
<dbReference type="Pfam" id="PF04230">
    <property type="entry name" value="PS_pyruv_trans"/>
    <property type="match status" value="1"/>
</dbReference>
<dbReference type="Proteomes" id="UP000245711">
    <property type="component" value="Chromosome"/>
</dbReference>